<accession>A0A1I6Q315</accession>
<dbReference type="InterPro" id="IPR011042">
    <property type="entry name" value="6-blade_b-propeller_TolB-like"/>
</dbReference>
<dbReference type="Gene3D" id="3.40.50.1820">
    <property type="entry name" value="alpha/beta hydrolase"/>
    <property type="match status" value="1"/>
</dbReference>
<dbReference type="GO" id="GO:0004252">
    <property type="term" value="F:serine-type endopeptidase activity"/>
    <property type="evidence" value="ECO:0007669"/>
    <property type="project" value="InterPro"/>
</dbReference>
<dbReference type="InterPro" id="IPR029058">
    <property type="entry name" value="AB_hydrolase_fold"/>
</dbReference>
<dbReference type="PANTHER" id="PTHR42776">
    <property type="entry name" value="SERINE PEPTIDASE S9 FAMILY MEMBER"/>
    <property type="match status" value="1"/>
</dbReference>
<keyword evidence="1" id="KW-0378">Hydrolase</keyword>
<keyword evidence="4" id="KW-0031">Aminopeptidase</keyword>
<dbReference type="Pfam" id="PF00326">
    <property type="entry name" value="Peptidase_S9"/>
    <property type="match status" value="1"/>
</dbReference>
<sequence length="636" mass="70375">MYDIERYLNIRSAYGASFGPDGESLSFLMNTTGVPQVWTLEEPLSWPEQRTFTDEQVSFASWSPERPELIFGMDEGGNERAQLFRLDAETGLVQNQTRAPDAKHRWGGWSHDGEWFAFTSNRRDEAVFDVYVQPRAADEAGEGRDPTAREPSAPADATLVFEGDGWLTLAGWSPDDSKLLVSKAYSNFDQDLYVLDLEQGDGETDLESIDPDSTELEHLTPHEGDVRYQSASWAPIPPGAEESPGLYLITDRESDTLELAYLDLETKALETVESGGEWNVDGIAVDDQTGRFVFSRNVEGYTDLTVGEFNPDAPTNFETFPEPDLPGGIAGGVSFGPDAERFAVSTSGDTINTNVFVVDVETGEAERWTAAPTAGIPRESFRESTIEHVESFDELAVPGYLTLPESTEEGQTPVIVDIHGGPESQRRPSFSSVKQYFLDRGYAYFEPNVRGSAGYGGEYASLDDVEKRMDSVADIRACVEWLRDHPAIDPDRIACKGGSYGGFMVLAALTEYPDLWAAGIDIVGIANFVTFLENTGDWRRELREAEYGSLADDREFLAEISPINNVESLEAPLFVLHGENDPRVPVGEAEQIVDQAREQGVPVRKLLFDDEGHGFSKLDNRIEAYAEIADFLDEHV</sequence>
<evidence type="ECO:0000313" key="4">
    <source>
        <dbReference type="EMBL" id="SFS46823.1"/>
    </source>
</evidence>
<feature type="domain" description="Peptidase S9 prolyl oligopeptidase catalytic" evidence="3">
    <location>
        <begin position="428"/>
        <end position="635"/>
    </location>
</feature>
<dbReference type="SUPFAM" id="SSF53474">
    <property type="entry name" value="alpha/beta-Hydrolases"/>
    <property type="match status" value="1"/>
</dbReference>
<dbReference type="PRINTS" id="PR00862">
    <property type="entry name" value="PROLIGOPTASE"/>
</dbReference>
<dbReference type="OrthoDB" id="31240at2157"/>
<keyword evidence="2" id="KW-0720">Serine protease</keyword>
<dbReference type="PANTHER" id="PTHR42776:SF27">
    <property type="entry name" value="DIPEPTIDYL PEPTIDASE FAMILY MEMBER 6"/>
    <property type="match status" value="1"/>
</dbReference>
<evidence type="ECO:0000256" key="2">
    <source>
        <dbReference type="ARBA" id="ARBA00022825"/>
    </source>
</evidence>
<evidence type="ECO:0000313" key="5">
    <source>
        <dbReference type="Proteomes" id="UP000199199"/>
    </source>
</evidence>
<dbReference type="EMBL" id="FOZS01000001">
    <property type="protein sequence ID" value="SFS46823.1"/>
    <property type="molecule type" value="Genomic_DNA"/>
</dbReference>
<dbReference type="Gene3D" id="2.120.10.30">
    <property type="entry name" value="TolB, C-terminal domain"/>
    <property type="match status" value="1"/>
</dbReference>
<keyword evidence="4" id="KW-0645">Protease</keyword>
<dbReference type="RefSeq" id="WP_092902199.1">
    <property type="nucleotide sequence ID" value="NZ_FOZS01000001.1"/>
</dbReference>
<name>A0A1I6Q315_9EURY</name>
<dbReference type="GO" id="GO:0006508">
    <property type="term" value="P:proteolysis"/>
    <property type="evidence" value="ECO:0007669"/>
    <property type="project" value="InterPro"/>
</dbReference>
<protein>
    <submittedName>
        <fullName evidence="4">Dipeptidyl aminopeptidase/acylaminoacyl peptidase</fullName>
    </submittedName>
</protein>
<evidence type="ECO:0000259" key="3">
    <source>
        <dbReference type="Pfam" id="PF00326"/>
    </source>
</evidence>
<dbReference type="InterPro" id="IPR011659">
    <property type="entry name" value="WD40"/>
</dbReference>
<organism evidence="4 5">
    <name type="scientific">Halostagnicola kamekurae</name>
    <dbReference type="NCBI Taxonomy" id="619731"/>
    <lineage>
        <taxon>Archaea</taxon>
        <taxon>Methanobacteriati</taxon>
        <taxon>Methanobacteriota</taxon>
        <taxon>Stenosarchaea group</taxon>
        <taxon>Halobacteria</taxon>
        <taxon>Halobacteriales</taxon>
        <taxon>Natrialbaceae</taxon>
        <taxon>Halostagnicola</taxon>
    </lineage>
</organism>
<gene>
    <name evidence="4" type="ORF">SAMN04488556_0948</name>
</gene>
<dbReference type="Proteomes" id="UP000199199">
    <property type="component" value="Unassembled WGS sequence"/>
</dbReference>
<dbReference type="InterPro" id="IPR001375">
    <property type="entry name" value="Peptidase_S9_cat"/>
</dbReference>
<proteinExistence type="predicted"/>
<dbReference type="AlphaFoldDB" id="A0A1I6Q315"/>
<dbReference type="SUPFAM" id="SSF82171">
    <property type="entry name" value="DPP6 N-terminal domain-like"/>
    <property type="match status" value="1"/>
</dbReference>
<keyword evidence="5" id="KW-1185">Reference proteome</keyword>
<dbReference type="GO" id="GO:0004177">
    <property type="term" value="F:aminopeptidase activity"/>
    <property type="evidence" value="ECO:0007669"/>
    <property type="project" value="UniProtKB-KW"/>
</dbReference>
<dbReference type="Pfam" id="PF07676">
    <property type="entry name" value="PD40"/>
    <property type="match status" value="1"/>
</dbReference>
<reference evidence="5" key="1">
    <citation type="submission" date="2016-10" db="EMBL/GenBank/DDBJ databases">
        <authorList>
            <person name="Varghese N."/>
            <person name="Submissions S."/>
        </authorList>
    </citation>
    <scope>NUCLEOTIDE SEQUENCE [LARGE SCALE GENOMIC DNA]</scope>
    <source>
        <strain evidence="5">DSM 22427</strain>
    </source>
</reference>
<dbReference type="InterPro" id="IPR002470">
    <property type="entry name" value="Peptidase_S9A"/>
</dbReference>
<evidence type="ECO:0000256" key="1">
    <source>
        <dbReference type="ARBA" id="ARBA00022801"/>
    </source>
</evidence>